<dbReference type="Proteomes" id="UP000821845">
    <property type="component" value="Chromosome 8"/>
</dbReference>
<proteinExistence type="predicted"/>
<evidence type="ECO:0000313" key="1">
    <source>
        <dbReference type="EMBL" id="KAH6924944.1"/>
    </source>
</evidence>
<gene>
    <name evidence="1" type="ORF">HPB50_026665</name>
</gene>
<sequence length="555" mass="60476">MSALITQTKKLLVLGGQLIFRDFSQSHEQQRHYLLQSFIKSLLTCRKKPCPGDETGNARRTEYHALSSSEDVAARAEDTSCCLLPEDDPDLRQGLRLKRDVGLFSSITFLLGSIIGGLCAAELGALLPSSGGDYAFFLAAGRPYGAYGDVPAFLLAWTLFFLDPAGMTIQGLTFSAYILSLPYPNCVPPYEVKVLITSLFITFATAVNCFSVKTSTKVQDVLSGLKCLFLYAVIVTGAVYSFHGNVGTLPHAGVVVFMHSGNHMWDTQPSSDRPSIGDLASAMYSALYCYGGWYSINCIAEEVKNPGRNIPIAIAVSIAITVIIYILTNLAFFVVLDGDTIANTDAVAVTFVRATWGPEMAAIVPLIIAVTVLGTTCANVLSSSRLFFAASRQGHLARVMSYVHVDSSVPLVAMVVRCFLSVAFALAGSVHFLIEVSILLGNFIDAASVVTLFLLRRSIPDAPRPFRVPTVIAVLRLVVCLSLAAVTLVQVRRYAYQYALLVAAFTTGAVYYYFFVKKRFGLRCFDEVAVILQKCFNSAPCSREHSNHETEIEWN</sequence>
<reference evidence="1" key="1">
    <citation type="submission" date="2020-05" db="EMBL/GenBank/DDBJ databases">
        <title>Large-scale comparative analyses of tick genomes elucidate their genetic diversity and vector capacities.</title>
        <authorList>
            <person name="Jia N."/>
            <person name="Wang J."/>
            <person name="Shi W."/>
            <person name="Du L."/>
            <person name="Sun Y."/>
            <person name="Zhan W."/>
            <person name="Jiang J."/>
            <person name="Wang Q."/>
            <person name="Zhang B."/>
            <person name="Ji P."/>
            <person name="Sakyi L.B."/>
            <person name="Cui X."/>
            <person name="Yuan T."/>
            <person name="Jiang B."/>
            <person name="Yang W."/>
            <person name="Lam T.T.-Y."/>
            <person name="Chang Q."/>
            <person name="Ding S."/>
            <person name="Wang X."/>
            <person name="Zhu J."/>
            <person name="Ruan X."/>
            <person name="Zhao L."/>
            <person name="Wei J."/>
            <person name="Que T."/>
            <person name="Du C."/>
            <person name="Cheng J."/>
            <person name="Dai P."/>
            <person name="Han X."/>
            <person name="Huang E."/>
            <person name="Gao Y."/>
            <person name="Liu J."/>
            <person name="Shao H."/>
            <person name="Ye R."/>
            <person name="Li L."/>
            <person name="Wei W."/>
            <person name="Wang X."/>
            <person name="Wang C."/>
            <person name="Yang T."/>
            <person name="Huo Q."/>
            <person name="Li W."/>
            <person name="Guo W."/>
            <person name="Chen H."/>
            <person name="Zhou L."/>
            <person name="Ni X."/>
            <person name="Tian J."/>
            <person name="Zhou Y."/>
            <person name="Sheng Y."/>
            <person name="Liu T."/>
            <person name="Pan Y."/>
            <person name="Xia L."/>
            <person name="Li J."/>
            <person name="Zhao F."/>
            <person name="Cao W."/>
        </authorList>
    </citation>
    <scope>NUCLEOTIDE SEQUENCE</scope>
    <source>
        <strain evidence="1">Hyas-2018</strain>
    </source>
</reference>
<dbReference type="EMBL" id="CM023488">
    <property type="protein sequence ID" value="KAH6924944.1"/>
    <property type="molecule type" value="Genomic_DNA"/>
</dbReference>
<organism evidence="1 2">
    <name type="scientific">Hyalomma asiaticum</name>
    <name type="common">Tick</name>
    <dbReference type="NCBI Taxonomy" id="266040"/>
    <lineage>
        <taxon>Eukaryota</taxon>
        <taxon>Metazoa</taxon>
        <taxon>Ecdysozoa</taxon>
        <taxon>Arthropoda</taxon>
        <taxon>Chelicerata</taxon>
        <taxon>Arachnida</taxon>
        <taxon>Acari</taxon>
        <taxon>Parasitiformes</taxon>
        <taxon>Ixodida</taxon>
        <taxon>Ixodoidea</taxon>
        <taxon>Ixodidae</taxon>
        <taxon>Hyalomminae</taxon>
        <taxon>Hyalomma</taxon>
    </lineage>
</organism>
<comment type="caution">
    <text evidence="1">The sequence shown here is derived from an EMBL/GenBank/DDBJ whole genome shotgun (WGS) entry which is preliminary data.</text>
</comment>
<accession>A0ACB7RSW7</accession>
<protein>
    <submittedName>
        <fullName evidence="1">Uncharacterized protein</fullName>
    </submittedName>
</protein>
<evidence type="ECO:0000313" key="2">
    <source>
        <dbReference type="Proteomes" id="UP000821845"/>
    </source>
</evidence>
<keyword evidence="2" id="KW-1185">Reference proteome</keyword>
<name>A0ACB7RSW7_HYAAI</name>